<reference evidence="2 3" key="1">
    <citation type="submission" date="2019-04" db="EMBL/GenBank/DDBJ databases">
        <title>Cohnella sp. nov. isolated from preserved vegetables.</title>
        <authorList>
            <person name="Lin S.-Y."/>
            <person name="Hung M.-H."/>
            <person name="Young C.-C."/>
        </authorList>
    </citation>
    <scope>NUCLEOTIDE SEQUENCE [LARGE SCALE GENOMIC DNA]</scope>
    <source>
        <strain evidence="2 3">CC-MHH1044</strain>
    </source>
</reference>
<comment type="caution">
    <text evidence="2">The sequence shown here is derived from an EMBL/GenBank/DDBJ whole genome shotgun (WGS) entry which is preliminary data.</text>
</comment>
<keyword evidence="2" id="KW-0067">ATP-binding</keyword>
<dbReference type="AlphaFoldDB" id="A0A4V3WDM6"/>
<dbReference type="RefSeq" id="WP_136373993.1">
    <property type="nucleotide sequence ID" value="NZ_SSOB01000075.1"/>
</dbReference>
<dbReference type="EMBL" id="SSOB01000075">
    <property type="protein sequence ID" value="THF72666.1"/>
    <property type="molecule type" value="Genomic_DNA"/>
</dbReference>
<protein>
    <submittedName>
        <fullName evidence="2">DNA/RNA helicase</fullName>
    </submittedName>
</protein>
<keyword evidence="2" id="KW-0378">Hydrolase</keyword>
<sequence length="128" mass="14073">MSGHAALLFRFPQARAAEIAFDTLEELGYSPQMNGEAVLHIHVEREDLTSALEVVQAHGGELIEQAESDIASAASAMYGMDGIPIPAHTVNEDWPDSYMDADLANRNEDSEDSRFPTDDGSYDRFDAR</sequence>
<feature type="region of interest" description="Disordered" evidence="1">
    <location>
        <begin position="99"/>
        <end position="128"/>
    </location>
</feature>
<dbReference type="Proteomes" id="UP000310636">
    <property type="component" value="Unassembled WGS sequence"/>
</dbReference>
<feature type="compositionally biased region" description="Basic and acidic residues" evidence="1">
    <location>
        <begin position="103"/>
        <end position="128"/>
    </location>
</feature>
<dbReference type="OrthoDB" id="2661156at2"/>
<keyword evidence="2" id="KW-0547">Nucleotide-binding</keyword>
<gene>
    <name evidence="2" type="ORF">E6C55_32465</name>
</gene>
<proteinExistence type="predicted"/>
<evidence type="ECO:0000313" key="3">
    <source>
        <dbReference type="Proteomes" id="UP000310636"/>
    </source>
</evidence>
<accession>A0A4V3WDM6</accession>
<keyword evidence="3" id="KW-1185">Reference proteome</keyword>
<evidence type="ECO:0000256" key="1">
    <source>
        <dbReference type="SAM" id="MobiDB-lite"/>
    </source>
</evidence>
<evidence type="ECO:0000313" key="2">
    <source>
        <dbReference type="EMBL" id="THF72666.1"/>
    </source>
</evidence>
<keyword evidence="2" id="KW-0347">Helicase</keyword>
<name>A0A4V3WDM6_9BACL</name>
<dbReference type="GO" id="GO:0004386">
    <property type="term" value="F:helicase activity"/>
    <property type="evidence" value="ECO:0007669"/>
    <property type="project" value="UniProtKB-KW"/>
</dbReference>
<organism evidence="2 3">
    <name type="scientific">Cohnella fermenti</name>
    <dbReference type="NCBI Taxonomy" id="2565925"/>
    <lineage>
        <taxon>Bacteria</taxon>
        <taxon>Bacillati</taxon>
        <taxon>Bacillota</taxon>
        <taxon>Bacilli</taxon>
        <taxon>Bacillales</taxon>
        <taxon>Paenibacillaceae</taxon>
        <taxon>Cohnella</taxon>
    </lineage>
</organism>